<dbReference type="Proteomes" id="UP001144323">
    <property type="component" value="Unassembled WGS sequence"/>
</dbReference>
<dbReference type="EMBL" id="BSEC01000001">
    <property type="protein sequence ID" value="GLI92208.1"/>
    <property type="molecule type" value="Genomic_DNA"/>
</dbReference>
<reference evidence="1" key="1">
    <citation type="journal article" date="2023" name="Int. J. Syst. Evol. Microbiol.">
        <title>Methylocystis iwaonis sp. nov., a type II methane-oxidizing bacterium from surface soil of a rice paddy field in Japan, and emended description of the genus Methylocystis (ex Whittenbury et al. 1970) Bowman et al. 1993.</title>
        <authorList>
            <person name="Kaise H."/>
            <person name="Sawadogo J.B."/>
            <person name="Alam M.S."/>
            <person name="Ueno C."/>
            <person name="Dianou D."/>
            <person name="Shinjo R."/>
            <person name="Asakawa S."/>
        </authorList>
    </citation>
    <scope>NUCLEOTIDE SEQUENCE</scope>
    <source>
        <strain evidence="1">LMG27198</strain>
    </source>
</reference>
<evidence type="ECO:0000313" key="2">
    <source>
        <dbReference type="Proteomes" id="UP001144323"/>
    </source>
</evidence>
<dbReference type="AlphaFoldDB" id="A0A9W6GSN3"/>
<accession>A0A9W6GSN3</accession>
<keyword evidence="2" id="KW-1185">Reference proteome</keyword>
<comment type="caution">
    <text evidence="1">The sequence shown here is derived from an EMBL/GenBank/DDBJ whole genome shotgun (WGS) entry which is preliminary data.</text>
</comment>
<evidence type="ECO:0000313" key="1">
    <source>
        <dbReference type="EMBL" id="GLI92208.1"/>
    </source>
</evidence>
<protein>
    <submittedName>
        <fullName evidence="1">Uncharacterized protein</fullName>
    </submittedName>
</protein>
<gene>
    <name evidence="1" type="ORF">LMG27198_12000</name>
</gene>
<sequence length="183" mass="19787">MVMSRFSKIGVRTAFPVLLIFLSIGFARIAIATIYTCNLACSNAAGGGGIYLGRTYDIIFTTQTFSNTTAPAYNLQTTAWWGNSALARGLATVVGNPPGGGDPDFAYRLQSNLTTIDYYHYSENSARNASESVTFNTMFAFGTEVTVPEIDGGMLPKAALLLFSLYLLRISRHMPLSPDKGID</sequence>
<proteinExistence type="predicted"/>
<name>A0A9W6GSN3_9HYPH</name>
<organism evidence="1 2">
    <name type="scientific">Methylocystis echinoides</name>
    <dbReference type="NCBI Taxonomy" id="29468"/>
    <lineage>
        <taxon>Bacteria</taxon>
        <taxon>Pseudomonadati</taxon>
        <taxon>Pseudomonadota</taxon>
        <taxon>Alphaproteobacteria</taxon>
        <taxon>Hyphomicrobiales</taxon>
        <taxon>Methylocystaceae</taxon>
        <taxon>Methylocystis</taxon>
    </lineage>
</organism>